<dbReference type="InterPro" id="IPR001173">
    <property type="entry name" value="Glyco_trans_2-like"/>
</dbReference>
<evidence type="ECO:0000313" key="4">
    <source>
        <dbReference type="Proteomes" id="UP000029738"/>
    </source>
</evidence>
<reference evidence="3" key="1">
    <citation type="journal article" date="2015" name="Genome Announc.">
        <title>Draft Genome Sequence of Tolypothrix boutellei Strain VB521301.</title>
        <authorList>
            <person name="Chandrababunaidu M.M."/>
            <person name="Singh D."/>
            <person name="Sen D."/>
            <person name="Bhan S."/>
            <person name="Das S."/>
            <person name="Gupta A."/>
            <person name="Adhikary S.P."/>
            <person name="Tripathy S."/>
        </authorList>
    </citation>
    <scope>NUCLEOTIDE SEQUENCE</scope>
    <source>
        <strain evidence="3">VB521301</strain>
    </source>
</reference>
<proteinExistence type="predicted"/>
<dbReference type="SUPFAM" id="SSF53448">
    <property type="entry name" value="Nucleotide-diphospho-sugar transferases"/>
    <property type="match status" value="1"/>
</dbReference>
<accession>A0A0C1R530</accession>
<feature type="domain" description="Glycosyltransferase 2-like" evidence="1">
    <location>
        <begin position="9"/>
        <end position="151"/>
    </location>
</feature>
<name>A0A0C1R530_9CYAN</name>
<dbReference type="STRING" id="1479485.DA73_0203885"/>
<sequence>MENVSLDFTVAIPTYNGESRLPKVLEHLRGQTEVENIKWEVIVIDNNSNDKTAEVIREYQKSWNHDFPLKYFLEKNQGITYARVRAICEAKGKLIGFIDDDIHPASHWVKEAFIFGKEHPQAGAWGGQIHGNFEVEPPENFTRIKSFFAIRERGSEPHLYDPVNLSLPPGAALVFRQEAWQKSIPKQLIFKGRLGKLKLAGDDFELLLHLHKSGWEIWYNPAMHTYHQIPQWRLERNYLVTLARGCGLCVCQLRFINTNNWLKPIIFIKIFLGGLRRMLRHIIKYKVKFKNDVIENFEFEFYLSSTISPFYTLISCITEYLINILKFNYE</sequence>
<gene>
    <name evidence="3" type="ORF">DA73_0203885</name>
    <name evidence="2" type="ORF">DA73_0400025340</name>
</gene>
<dbReference type="PANTHER" id="PTHR43685:SF14">
    <property type="entry name" value="GLYCOSYLTRANSFERASE 2-LIKE DOMAIN-CONTAINING PROTEIN"/>
    <property type="match status" value="1"/>
</dbReference>
<dbReference type="RefSeq" id="WP_038074068.1">
    <property type="nucleotide sequence ID" value="NZ_JHEG04000001.1"/>
</dbReference>
<dbReference type="GO" id="GO:0016740">
    <property type="term" value="F:transferase activity"/>
    <property type="evidence" value="ECO:0007669"/>
    <property type="project" value="UniProtKB-KW"/>
</dbReference>
<dbReference type="InterPro" id="IPR050834">
    <property type="entry name" value="Glycosyltransf_2"/>
</dbReference>
<evidence type="ECO:0000313" key="2">
    <source>
        <dbReference type="EMBL" id="KAF3888444.1"/>
    </source>
</evidence>
<evidence type="ECO:0000259" key="1">
    <source>
        <dbReference type="Pfam" id="PF00535"/>
    </source>
</evidence>
<dbReference type="Proteomes" id="UP000029738">
    <property type="component" value="Unassembled WGS sequence"/>
</dbReference>
<dbReference type="EMBL" id="JHEG02000019">
    <property type="protein sequence ID" value="KIE12669.1"/>
    <property type="molecule type" value="Genomic_DNA"/>
</dbReference>
<dbReference type="InterPro" id="IPR029044">
    <property type="entry name" value="Nucleotide-diphossugar_trans"/>
</dbReference>
<dbReference type="Gene3D" id="3.90.550.10">
    <property type="entry name" value="Spore Coat Polysaccharide Biosynthesis Protein SpsA, Chain A"/>
    <property type="match status" value="1"/>
</dbReference>
<dbReference type="NCBIfam" id="NF038302">
    <property type="entry name" value="EPS_HpsE"/>
    <property type="match status" value="1"/>
</dbReference>
<dbReference type="PANTHER" id="PTHR43685">
    <property type="entry name" value="GLYCOSYLTRANSFERASE"/>
    <property type="match status" value="1"/>
</dbReference>
<organism evidence="3">
    <name type="scientific">Tolypothrix bouteillei VB521301</name>
    <dbReference type="NCBI Taxonomy" id="1479485"/>
    <lineage>
        <taxon>Bacteria</taxon>
        <taxon>Bacillati</taxon>
        <taxon>Cyanobacteriota</taxon>
        <taxon>Cyanophyceae</taxon>
        <taxon>Nostocales</taxon>
        <taxon>Tolypothrichaceae</taxon>
        <taxon>Tolypothrix</taxon>
    </lineage>
</organism>
<dbReference type="AlphaFoldDB" id="A0A0C1R530"/>
<comment type="caution">
    <text evidence="3">The sequence shown here is derived from an EMBL/GenBank/DDBJ whole genome shotgun (WGS) entry which is preliminary data.</text>
</comment>
<dbReference type="Pfam" id="PF00535">
    <property type="entry name" value="Glycos_transf_2"/>
    <property type="match status" value="1"/>
</dbReference>
<dbReference type="OrthoDB" id="468448at2"/>
<protein>
    <submittedName>
        <fullName evidence="3">Glycosyl transferase</fullName>
    </submittedName>
    <submittedName>
        <fullName evidence="2">Glycosyltransferase family 2 protein</fullName>
    </submittedName>
</protein>
<dbReference type="CDD" id="cd00761">
    <property type="entry name" value="Glyco_tranf_GTA_type"/>
    <property type="match status" value="1"/>
</dbReference>
<keyword evidence="3" id="KW-0808">Transferase</keyword>
<dbReference type="EMBL" id="JHEG04000001">
    <property type="protein sequence ID" value="KAF3888444.1"/>
    <property type="molecule type" value="Genomic_DNA"/>
</dbReference>
<reference evidence="2" key="2">
    <citation type="submission" date="2019-11" db="EMBL/GenBank/DDBJ databases">
        <title>Improved Assembly of Tolypothrix boutellei genome.</title>
        <authorList>
            <person name="Sarangi A.N."/>
            <person name="Mukherjee M."/>
            <person name="Ghosh S."/>
            <person name="Singh D."/>
            <person name="Das A."/>
            <person name="Kant S."/>
            <person name="Prusty A."/>
            <person name="Tripathy S."/>
        </authorList>
    </citation>
    <scope>NUCLEOTIDE SEQUENCE</scope>
    <source>
        <strain evidence="2">VB521301</strain>
    </source>
</reference>
<keyword evidence="4" id="KW-1185">Reference proteome</keyword>
<evidence type="ECO:0000313" key="3">
    <source>
        <dbReference type="EMBL" id="KIE12669.1"/>
    </source>
</evidence>